<dbReference type="InterPro" id="IPR000836">
    <property type="entry name" value="PRTase_dom"/>
</dbReference>
<dbReference type="STRING" id="317619.GCA_000332315_00165"/>
<evidence type="ECO:0000256" key="1">
    <source>
        <dbReference type="ARBA" id="ARBA00022676"/>
    </source>
</evidence>
<dbReference type="OrthoDB" id="307631at2"/>
<dbReference type="GO" id="GO:0016757">
    <property type="term" value="F:glycosyltransferase activity"/>
    <property type="evidence" value="ECO:0007669"/>
    <property type="project" value="UniProtKB-KW"/>
</dbReference>
<name>A0A0M2PZ42_PROHO</name>
<evidence type="ECO:0000256" key="2">
    <source>
        <dbReference type="ARBA" id="ARBA00022679"/>
    </source>
</evidence>
<evidence type="ECO:0000313" key="4">
    <source>
        <dbReference type="EMBL" id="KKI99666.1"/>
    </source>
</evidence>
<comment type="caution">
    <text evidence="4">The sequence shown here is derived from an EMBL/GenBank/DDBJ whole genome shotgun (WGS) entry which is preliminary data.</text>
</comment>
<evidence type="ECO:0000259" key="3">
    <source>
        <dbReference type="Pfam" id="PF00156"/>
    </source>
</evidence>
<keyword evidence="1 4" id="KW-0328">Glycosyltransferase</keyword>
<dbReference type="PANTHER" id="PTHR43363:SF1">
    <property type="entry name" value="HYPOXANTHINE-GUANINE PHOSPHORIBOSYLTRANSFERASE"/>
    <property type="match status" value="1"/>
</dbReference>
<dbReference type="AlphaFoldDB" id="A0A0M2PZ42"/>
<dbReference type="SUPFAM" id="SSF53271">
    <property type="entry name" value="PRTase-like"/>
    <property type="match status" value="1"/>
</dbReference>
<reference evidence="4" key="1">
    <citation type="submission" date="2012-04" db="EMBL/GenBank/DDBJ databases">
        <authorList>
            <person name="Borisov I.G."/>
            <person name="Ivanikova N.V."/>
            <person name="Pinevich A.V."/>
        </authorList>
    </citation>
    <scope>NUCLEOTIDE SEQUENCE</scope>
    <source>
        <strain evidence="4">CALU 1027</strain>
    </source>
</reference>
<accession>A0A0M2PZ42</accession>
<proteinExistence type="predicted"/>
<organism evidence="4 5">
    <name type="scientific">Prochlorothrix hollandica PCC 9006 = CALU 1027</name>
    <dbReference type="NCBI Taxonomy" id="317619"/>
    <lineage>
        <taxon>Bacteria</taxon>
        <taxon>Bacillati</taxon>
        <taxon>Cyanobacteriota</taxon>
        <taxon>Cyanophyceae</taxon>
        <taxon>Prochlorotrichales</taxon>
        <taxon>Prochlorotrichaceae</taxon>
        <taxon>Prochlorothrix</taxon>
    </lineage>
</organism>
<dbReference type="PANTHER" id="PTHR43363">
    <property type="entry name" value="HYPOXANTHINE PHOSPHORIBOSYLTRANSFERASE"/>
    <property type="match status" value="1"/>
</dbReference>
<sequence>MTKPDTDLYVSWTDYYSQVETLAVQIYESGWTFNQIVCLAKGGLRIGDILCRLYDCPLAILAAASYGGQHNQERHGLVFSRDLTMTTANLGSHVLVVDDLVDSGITLERSLQWLTSHYGFYIEEMRTGVLWYKSTSVIQPNYYVDFLDNSPWIHQPFESYERITPQQLAQRHQIQKAANSLDCDRPSA</sequence>
<evidence type="ECO:0000313" key="5">
    <source>
        <dbReference type="Proteomes" id="UP000034681"/>
    </source>
</evidence>
<dbReference type="eggNOG" id="COG2236">
    <property type="taxonomic scope" value="Bacteria"/>
</dbReference>
<dbReference type="InterPro" id="IPR029057">
    <property type="entry name" value="PRTase-like"/>
</dbReference>
<dbReference type="Proteomes" id="UP000034681">
    <property type="component" value="Unassembled WGS sequence"/>
</dbReference>
<keyword evidence="5" id="KW-1185">Reference proteome</keyword>
<dbReference type="Gene3D" id="3.40.50.2020">
    <property type="match status" value="1"/>
</dbReference>
<dbReference type="EMBL" id="AJTX02000004">
    <property type="protein sequence ID" value="KKI99666.1"/>
    <property type="molecule type" value="Genomic_DNA"/>
</dbReference>
<gene>
    <name evidence="4" type="ORF">PROH_07155</name>
</gene>
<dbReference type="CDD" id="cd06223">
    <property type="entry name" value="PRTases_typeI"/>
    <property type="match status" value="1"/>
</dbReference>
<protein>
    <submittedName>
        <fullName evidence="4">Phosphoribosyltransferase</fullName>
    </submittedName>
</protein>
<dbReference type="RefSeq" id="WP_017710872.1">
    <property type="nucleotide sequence ID" value="NZ_KB235933.1"/>
</dbReference>
<dbReference type="Pfam" id="PF00156">
    <property type="entry name" value="Pribosyltran"/>
    <property type="match status" value="1"/>
</dbReference>
<keyword evidence="2" id="KW-0808">Transferase</keyword>
<feature type="domain" description="Phosphoribosyltransferase" evidence="3">
    <location>
        <begin position="12"/>
        <end position="161"/>
    </location>
</feature>